<gene>
    <name evidence="11" type="ORF">JFN93_20430</name>
</gene>
<keyword evidence="6 9" id="KW-0812">Transmembrane</keyword>
<keyword evidence="4 9" id="KW-1003">Cell membrane</keyword>
<dbReference type="PANTHER" id="PTHR30413:SF8">
    <property type="entry name" value="TRANSPORT PERMEASE PROTEIN"/>
    <property type="match status" value="1"/>
</dbReference>
<dbReference type="AlphaFoldDB" id="A0A8J7M1S5"/>
<evidence type="ECO:0000256" key="3">
    <source>
        <dbReference type="ARBA" id="ARBA00022448"/>
    </source>
</evidence>
<name>A0A8J7M1S5_9BACT</name>
<feature type="domain" description="ABC transmembrane type-2" evidence="10">
    <location>
        <begin position="54"/>
        <end position="274"/>
    </location>
</feature>
<feature type="transmembrane region" description="Helical" evidence="9">
    <location>
        <begin position="87"/>
        <end position="106"/>
    </location>
</feature>
<evidence type="ECO:0000259" key="10">
    <source>
        <dbReference type="PROSITE" id="PS51012"/>
    </source>
</evidence>
<feature type="transmembrane region" description="Helical" evidence="9">
    <location>
        <begin position="127"/>
        <end position="155"/>
    </location>
</feature>
<sequence length="282" mass="31773">MHRIAEPNSNRIPTLIQPQKRLFGLGLKSLWQYRELLYFLVWRDVLVRYKQTAVGASWAILQPVLTMLIFTVIFGKLAKIPSDGKPYPVFAFAALLPWNFFSQALLRSGSSLVGNANLITKVYFPRLLIPLAASTAPLVDLFFSFLVLIGLMLWYHVIPTWGMLFLPLFVAQSFLSALAVGLWLTTLNVKYRDVGYVIPFLIQAWMYASPVAYPATLVPEKWRLLYSLNPMVGAIEGFRWAIMGSQRPDFAALGISLGVVSLTLVGGVVFFKYTERTFADII</sequence>
<evidence type="ECO:0000256" key="9">
    <source>
        <dbReference type="RuleBase" id="RU361157"/>
    </source>
</evidence>
<evidence type="ECO:0000256" key="4">
    <source>
        <dbReference type="ARBA" id="ARBA00022475"/>
    </source>
</evidence>
<dbReference type="PANTHER" id="PTHR30413">
    <property type="entry name" value="INNER MEMBRANE TRANSPORT PERMEASE"/>
    <property type="match status" value="1"/>
</dbReference>
<proteinExistence type="inferred from homology"/>
<dbReference type="Proteomes" id="UP000636888">
    <property type="component" value="Unassembled WGS sequence"/>
</dbReference>
<keyword evidence="12" id="KW-1185">Reference proteome</keyword>
<dbReference type="PROSITE" id="PS51012">
    <property type="entry name" value="ABC_TM2"/>
    <property type="match status" value="1"/>
</dbReference>
<dbReference type="InterPro" id="IPR047817">
    <property type="entry name" value="ABC2_TM_bact-type"/>
</dbReference>
<feature type="transmembrane region" description="Helical" evidence="9">
    <location>
        <begin position="53"/>
        <end position="75"/>
    </location>
</feature>
<comment type="caution">
    <text evidence="11">The sequence shown here is derived from an EMBL/GenBank/DDBJ whole genome shotgun (WGS) entry which is preliminary data.</text>
</comment>
<keyword evidence="8 9" id="KW-0472">Membrane</keyword>
<keyword evidence="7 9" id="KW-1133">Transmembrane helix</keyword>
<protein>
    <recommendedName>
        <fullName evidence="9">Transport permease protein</fullName>
    </recommendedName>
</protein>
<feature type="transmembrane region" description="Helical" evidence="9">
    <location>
        <begin position="161"/>
        <end position="184"/>
    </location>
</feature>
<keyword evidence="5" id="KW-0997">Cell inner membrane</keyword>
<accession>A0A8J7M1S5</accession>
<evidence type="ECO:0000256" key="6">
    <source>
        <dbReference type="ARBA" id="ARBA00022692"/>
    </source>
</evidence>
<reference evidence="11" key="1">
    <citation type="submission" date="2020-12" db="EMBL/GenBank/DDBJ databases">
        <title>Geomonas sp. Red875, isolated from river sediment.</title>
        <authorList>
            <person name="Xu Z."/>
            <person name="Zhang Z."/>
            <person name="Masuda Y."/>
            <person name="Itoh H."/>
            <person name="Senoo K."/>
        </authorList>
    </citation>
    <scope>NUCLEOTIDE SEQUENCE</scope>
    <source>
        <strain evidence="11">Red875</strain>
    </source>
</reference>
<evidence type="ECO:0000313" key="11">
    <source>
        <dbReference type="EMBL" id="MBJ6727085.1"/>
    </source>
</evidence>
<evidence type="ECO:0000256" key="1">
    <source>
        <dbReference type="ARBA" id="ARBA00004429"/>
    </source>
</evidence>
<evidence type="ECO:0000256" key="8">
    <source>
        <dbReference type="ARBA" id="ARBA00023136"/>
    </source>
</evidence>
<dbReference type="Pfam" id="PF01061">
    <property type="entry name" value="ABC2_membrane"/>
    <property type="match status" value="1"/>
</dbReference>
<feature type="transmembrane region" description="Helical" evidence="9">
    <location>
        <begin position="250"/>
        <end position="271"/>
    </location>
</feature>
<comment type="similarity">
    <text evidence="2 9">Belongs to the ABC-2 integral membrane protein family.</text>
</comment>
<feature type="transmembrane region" description="Helical" evidence="9">
    <location>
        <begin position="196"/>
        <end position="215"/>
    </location>
</feature>
<evidence type="ECO:0000256" key="7">
    <source>
        <dbReference type="ARBA" id="ARBA00022989"/>
    </source>
</evidence>
<dbReference type="EMBL" id="JAEMHM010000020">
    <property type="protein sequence ID" value="MBJ6727085.1"/>
    <property type="molecule type" value="Genomic_DNA"/>
</dbReference>
<keyword evidence="3 9" id="KW-0813">Transport</keyword>
<dbReference type="GO" id="GO:0140359">
    <property type="term" value="F:ABC-type transporter activity"/>
    <property type="evidence" value="ECO:0007669"/>
    <property type="project" value="InterPro"/>
</dbReference>
<evidence type="ECO:0000256" key="2">
    <source>
        <dbReference type="ARBA" id="ARBA00007783"/>
    </source>
</evidence>
<evidence type="ECO:0000313" key="12">
    <source>
        <dbReference type="Proteomes" id="UP000636888"/>
    </source>
</evidence>
<dbReference type="GO" id="GO:0005886">
    <property type="term" value="C:plasma membrane"/>
    <property type="evidence" value="ECO:0007669"/>
    <property type="project" value="UniProtKB-SubCell"/>
</dbReference>
<dbReference type="RefSeq" id="WP_199386001.1">
    <property type="nucleotide sequence ID" value="NZ_JAEMHM010000020.1"/>
</dbReference>
<dbReference type="GO" id="GO:0015920">
    <property type="term" value="P:lipopolysaccharide transport"/>
    <property type="evidence" value="ECO:0007669"/>
    <property type="project" value="TreeGrafter"/>
</dbReference>
<dbReference type="InterPro" id="IPR013525">
    <property type="entry name" value="ABC2_TM"/>
</dbReference>
<organism evidence="11 12">
    <name type="scientific">Geomesophilobacter sediminis</name>
    <dbReference type="NCBI Taxonomy" id="2798584"/>
    <lineage>
        <taxon>Bacteria</taxon>
        <taxon>Pseudomonadati</taxon>
        <taxon>Thermodesulfobacteriota</taxon>
        <taxon>Desulfuromonadia</taxon>
        <taxon>Geobacterales</taxon>
        <taxon>Geobacteraceae</taxon>
        <taxon>Geomesophilobacter</taxon>
    </lineage>
</organism>
<comment type="subcellular location">
    <subcellularLocation>
        <location evidence="1">Cell inner membrane</location>
        <topology evidence="1">Multi-pass membrane protein</topology>
    </subcellularLocation>
    <subcellularLocation>
        <location evidence="9">Cell membrane</location>
        <topology evidence="9">Multi-pass membrane protein</topology>
    </subcellularLocation>
</comment>
<evidence type="ECO:0000256" key="5">
    <source>
        <dbReference type="ARBA" id="ARBA00022519"/>
    </source>
</evidence>